<dbReference type="Proteomes" id="UP001152320">
    <property type="component" value="Chromosome 5"/>
</dbReference>
<evidence type="ECO:0000256" key="3">
    <source>
        <dbReference type="ARBA" id="ARBA00022722"/>
    </source>
</evidence>
<dbReference type="InterPro" id="IPR043502">
    <property type="entry name" value="DNA/RNA_pol_sf"/>
</dbReference>
<dbReference type="OrthoDB" id="6148745at2759"/>
<keyword evidence="1" id="KW-0808">Transferase</keyword>
<evidence type="ECO:0000256" key="2">
    <source>
        <dbReference type="ARBA" id="ARBA00022695"/>
    </source>
</evidence>
<feature type="domain" description="Reverse transcriptase RNase H-like" evidence="7">
    <location>
        <begin position="5"/>
        <end position="90"/>
    </location>
</feature>
<dbReference type="Pfam" id="PF17917">
    <property type="entry name" value="RT_RNaseH"/>
    <property type="match status" value="1"/>
</dbReference>
<keyword evidence="2" id="KW-0548">Nucleotidyltransferase</keyword>
<keyword evidence="3" id="KW-0540">Nuclease</keyword>
<proteinExistence type="predicted"/>
<accession>A0A9Q1CA35</accession>
<evidence type="ECO:0000313" key="9">
    <source>
        <dbReference type="Proteomes" id="UP001152320"/>
    </source>
</evidence>
<evidence type="ECO:0000256" key="5">
    <source>
        <dbReference type="ARBA" id="ARBA00022801"/>
    </source>
</evidence>
<dbReference type="PANTHER" id="PTHR37984">
    <property type="entry name" value="PROTEIN CBG26694"/>
    <property type="match status" value="1"/>
</dbReference>
<sequence>MSSPGAVILHDNQPVTYASRALTTSQKNYASIEKEMLPIVFGCEKFHDFLFGQERVTVESDHKPLEAMFKKSFHETPHKLQQMLLRIQKYSLNKTYKAGTDISIADALSGAFLKEENNSHSDNDFEIDIVQLMPISEAKFKELQEPTQATQDYAAQAWSPFYEKDKLHLEQVQRRATRLIPEVRHLPYHVRLKHLGLTTLELRRIRGDMLQVYKFLSERNPLSSCNYLKVQCNSRVRGHCKKLVKNFARLDIRKFSFSHRVVNEWNSLPEWVVNSTSVHCFKVNIDKFFHKCGRI</sequence>
<protein>
    <recommendedName>
        <fullName evidence="7">Reverse transcriptase RNase H-like domain-containing protein</fullName>
    </recommendedName>
</protein>
<comment type="caution">
    <text evidence="8">The sequence shown here is derived from an EMBL/GenBank/DDBJ whole genome shotgun (WGS) entry which is preliminary data.</text>
</comment>
<dbReference type="PANTHER" id="PTHR37984:SF8">
    <property type="entry name" value="CCHC-TYPE DOMAIN-CONTAINING PROTEIN"/>
    <property type="match status" value="1"/>
</dbReference>
<gene>
    <name evidence="8" type="ORF">HOLleu_12925</name>
</gene>
<dbReference type="GO" id="GO:0004519">
    <property type="term" value="F:endonuclease activity"/>
    <property type="evidence" value="ECO:0007669"/>
    <property type="project" value="UniProtKB-KW"/>
</dbReference>
<organism evidence="8 9">
    <name type="scientific">Holothuria leucospilota</name>
    <name type="common">Black long sea cucumber</name>
    <name type="synonym">Mertensiothuria leucospilota</name>
    <dbReference type="NCBI Taxonomy" id="206669"/>
    <lineage>
        <taxon>Eukaryota</taxon>
        <taxon>Metazoa</taxon>
        <taxon>Echinodermata</taxon>
        <taxon>Eleutherozoa</taxon>
        <taxon>Echinozoa</taxon>
        <taxon>Holothuroidea</taxon>
        <taxon>Aspidochirotacea</taxon>
        <taxon>Aspidochirotida</taxon>
        <taxon>Holothuriidae</taxon>
        <taxon>Holothuria</taxon>
    </lineage>
</organism>
<dbReference type="AlphaFoldDB" id="A0A9Q1CA35"/>
<dbReference type="InterPro" id="IPR041373">
    <property type="entry name" value="RT_RNaseH"/>
</dbReference>
<evidence type="ECO:0000259" key="7">
    <source>
        <dbReference type="Pfam" id="PF17917"/>
    </source>
</evidence>
<dbReference type="CDD" id="cd09274">
    <property type="entry name" value="RNase_HI_RT_Ty3"/>
    <property type="match status" value="1"/>
</dbReference>
<reference evidence="8" key="1">
    <citation type="submission" date="2021-10" db="EMBL/GenBank/DDBJ databases">
        <title>Tropical sea cucumber genome reveals ecological adaptation and Cuvierian tubules defense mechanism.</title>
        <authorList>
            <person name="Chen T."/>
        </authorList>
    </citation>
    <scope>NUCLEOTIDE SEQUENCE</scope>
    <source>
        <strain evidence="8">Nanhai2018</strain>
        <tissue evidence="8">Muscle</tissue>
    </source>
</reference>
<keyword evidence="4" id="KW-0255">Endonuclease</keyword>
<dbReference type="SUPFAM" id="SSF56672">
    <property type="entry name" value="DNA/RNA polymerases"/>
    <property type="match status" value="1"/>
</dbReference>
<name>A0A9Q1CA35_HOLLE</name>
<keyword evidence="6" id="KW-0695">RNA-directed DNA polymerase</keyword>
<dbReference type="EMBL" id="JAIZAY010000005">
    <property type="protein sequence ID" value="KAJ8041973.1"/>
    <property type="molecule type" value="Genomic_DNA"/>
</dbReference>
<dbReference type="GO" id="GO:0003964">
    <property type="term" value="F:RNA-directed DNA polymerase activity"/>
    <property type="evidence" value="ECO:0007669"/>
    <property type="project" value="UniProtKB-KW"/>
</dbReference>
<dbReference type="GO" id="GO:0016787">
    <property type="term" value="F:hydrolase activity"/>
    <property type="evidence" value="ECO:0007669"/>
    <property type="project" value="UniProtKB-KW"/>
</dbReference>
<evidence type="ECO:0000256" key="4">
    <source>
        <dbReference type="ARBA" id="ARBA00022759"/>
    </source>
</evidence>
<keyword evidence="5" id="KW-0378">Hydrolase</keyword>
<keyword evidence="9" id="KW-1185">Reference proteome</keyword>
<evidence type="ECO:0000256" key="6">
    <source>
        <dbReference type="ARBA" id="ARBA00022918"/>
    </source>
</evidence>
<dbReference type="InterPro" id="IPR050951">
    <property type="entry name" value="Retrovirus_Pol_polyprotein"/>
</dbReference>
<evidence type="ECO:0000256" key="1">
    <source>
        <dbReference type="ARBA" id="ARBA00022679"/>
    </source>
</evidence>
<evidence type="ECO:0000313" key="8">
    <source>
        <dbReference type="EMBL" id="KAJ8041973.1"/>
    </source>
</evidence>